<evidence type="ECO:0000313" key="1">
    <source>
        <dbReference type="EMBL" id="JAH80534.1"/>
    </source>
</evidence>
<organism evidence="1">
    <name type="scientific">Anguilla anguilla</name>
    <name type="common">European freshwater eel</name>
    <name type="synonym">Muraena anguilla</name>
    <dbReference type="NCBI Taxonomy" id="7936"/>
    <lineage>
        <taxon>Eukaryota</taxon>
        <taxon>Metazoa</taxon>
        <taxon>Chordata</taxon>
        <taxon>Craniata</taxon>
        <taxon>Vertebrata</taxon>
        <taxon>Euteleostomi</taxon>
        <taxon>Actinopterygii</taxon>
        <taxon>Neopterygii</taxon>
        <taxon>Teleostei</taxon>
        <taxon>Anguilliformes</taxon>
        <taxon>Anguillidae</taxon>
        <taxon>Anguilla</taxon>
    </lineage>
</organism>
<dbReference type="EMBL" id="GBXM01028043">
    <property type="protein sequence ID" value="JAH80534.1"/>
    <property type="molecule type" value="Transcribed_RNA"/>
</dbReference>
<reference evidence="1" key="1">
    <citation type="submission" date="2014-11" db="EMBL/GenBank/DDBJ databases">
        <authorList>
            <person name="Amaro Gonzalez C."/>
        </authorList>
    </citation>
    <scope>NUCLEOTIDE SEQUENCE</scope>
</reference>
<proteinExistence type="predicted"/>
<accession>A0A0E9VQY0</accession>
<reference evidence="1" key="2">
    <citation type="journal article" date="2015" name="Fish Shellfish Immunol.">
        <title>Early steps in the European eel (Anguilla anguilla)-Vibrio vulnificus interaction in the gills: Role of the RtxA13 toxin.</title>
        <authorList>
            <person name="Callol A."/>
            <person name="Pajuelo D."/>
            <person name="Ebbesson L."/>
            <person name="Teles M."/>
            <person name="MacKenzie S."/>
            <person name="Amaro C."/>
        </authorList>
    </citation>
    <scope>NUCLEOTIDE SEQUENCE</scope>
</reference>
<dbReference type="AlphaFoldDB" id="A0A0E9VQY0"/>
<sequence length="20" mass="2448">MNILYFGYEFPAKIIQLQMQ</sequence>
<name>A0A0E9VQY0_ANGAN</name>
<protein>
    <submittedName>
        <fullName evidence="1">Uncharacterized protein</fullName>
    </submittedName>
</protein>